<dbReference type="GO" id="GO:0008818">
    <property type="term" value="F:cobalamin 5'-phosphate synthase activity"/>
    <property type="evidence" value="ECO:0007669"/>
    <property type="project" value="UniProtKB-UniRule"/>
</dbReference>
<evidence type="ECO:0000256" key="15">
    <source>
        <dbReference type="ARBA" id="ARBA00032605"/>
    </source>
</evidence>
<reference evidence="20 21" key="1">
    <citation type="submission" date="2015-04" db="EMBL/GenBank/DDBJ databases">
        <title>The draft genome sequence of Roseovarius sp.R12b.</title>
        <authorList>
            <person name="Li G."/>
            <person name="Lai Q."/>
            <person name="Shao Z."/>
            <person name="Yan P."/>
        </authorList>
    </citation>
    <scope>NUCLEOTIDE SEQUENCE [LARGE SCALE GENOMIC DNA]</scope>
    <source>
        <strain evidence="20 21">R12B</strain>
    </source>
</reference>
<comment type="function">
    <text evidence="14 19">Joins adenosylcobinamide-GDP and alpha-ribazole to generate adenosylcobalamin (Ado-cobalamin). Also synthesizes adenosylcobalamin 5'-phosphate from adenosylcobinamide-GDP and alpha-ribazole 5'-phosphate.</text>
</comment>
<comment type="caution">
    <text evidence="20">The sequence shown here is derived from an EMBL/GenBank/DDBJ whole genome shotgun (WGS) entry which is preliminary data.</text>
</comment>
<feature type="transmembrane region" description="Helical" evidence="19">
    <location>
        <begin position="112"/>
        <end position="132"/>
    </location>
</feature>
<keyword evidence="13 19" id="KW-0472">Membrane</keyword>
<dbReference type="EC" id="2.7.8.26" evidence="5 19"/>
<keyword evidence="8 19" id="KW-0169">Cobalamin biosynthesis</keyword>
<evidence type="ECO:0000256" key="6">
    <source>
        <dbReference type="ARBA" id="ARBA00015850"/>
    </source>
</evidence>
<evidence type="ECO:0000256" key="17">
    <source>
        <dbReference type="ARBA" id="ARBA00048623"/>
    </source>
</evidence>
<evidence type="ECO:0000256" key="10">
    <source>
        <dbReference type="ARBA" id="ARBA00022692"/>
    </source>
</evidence>
<dbReference type="Pfam" id="PF02654">
    <property type="entry name" value="CobS"/>
    <property type="match status" value="1"/>
</dbReference>
<feature type="transmembrane region" description="Helical" evidence="19">
    <location>
        <begin position="181"/>
        <end position="210"/>
    </location>
</feature>
<evidence type="ECO:0000256" key="7">
    <source>
        <dbReference type="ARBA" id="ARBA00022475"/>
    </source>
</evidence>
<evidence type="ECO:0000256" key="13">
    <source>
        <dbReference type="ARBA" id="ARBA00023136"/>
    </source>
</evidence>
<evidence type="ECO:0000256" key="19">
    <source>
        <dbReference type="HAMAP-Rule" id="MF_00719"/>
    </source>
</evidence>
<evidence type="ECO:0000256" key="4">
    <source>
        <dbReference type="ARBA" id="ARBA00010561"/>
    </source>
</evidence>
<protein>
    <recommendedName>
        <fullName evidence="6 19">Adenosylcobinamide-GDP ribazoletransferase</fullName>
        <ecNumber evidence="5 19">2.7.8.26</ecNumber>
    </recommendedName>
    <alternativeName>
        <fullName evidence="16 19">Cobalamin synthase</fullName>
    </alternativeName>
    <alternativeName>
        <fullName evidence="15 19">Cobalamin-5'-phosphate synthase</fullName>
    </alternativeName>
</protein>
<evidence type="ECO:0000256" key="9">
    <source>
        <dbReference type="ARBA" id="ARBA00022679"/>
    </source>
</evidence>
<evidence type="ECO:0000313" key="21">
    <source>
        <dbReference type="Proteomes" id="UP000051295"/>
    </source>
</evidence>
<evidence type="ECO:0000313" key="20">
    <source>
        <dbReference type="EMBL" id="KRS11826.1"/>
    </source>
</evidence>
<dbReference type="GO" id="GO:0051073">
    <property type="term" value="F:adenosylcobinamide-GDP ribazoletransferase activity"/>
    <property type="evidence" value="ECO:0007669"/>
    <property type="project" value="UniProtKB-UniRule"/>
</dbReference>
<evidence type="ECO:0000256" key="5">
    <source>
        <dbReference type="ARBA" id="ARBA00013200"/>
    </source>
</evidence>
<dbReference type="PANTHER" id="PTHR34148">
    <property type="entry name" value="ADENOSYLCOBINAMIDE-GDP RIBAZOLETRANSFERASE"/>
    <property type="match status" value="1"/>
</dbReference>
<dbReference type="AlphaFoldDB" id="A0A0T5NS99"/>
<comment type="catalytic activity">
    <reaction evidence="18 19">
        <text>alpha-ribazole 5'-phosphate + adenosylcob(III)inamide-GDP = adenosylcob(III)alamin 5'-phosphate + GMP + H(+)</text>
        <dbReference type="Rhea" id="RHEA:23560"/>
        <dbReference type="ChEBI" id="CHEBI:15378"/>
        <dbReference type="ChEBI" id="CHEBI:57918"/>
        <dbReference type="ChEBI" id="CHEBI:58115"/>
        <dbReference type="ChEBI" id="CHEBI:60487"/>
        <dbReference type="ChEBI" id="CHEBI:60493"/>
        <dbReference type="EC" id="2.7.8.26"/>
    </reaction>
</comment>
<dbReference type="STRING" id="1641875.XM53_14095"/>
<dbReference type="RefSeq" id="WP_057794386.1">
    <property type="nucleotide sequence ID" value="NZ_LAXJ01000016.1"/>
</dbReference>
<dbReference type="PATRIC" id="fig|1641875.4.peg.621"/>
<comment type="cofactor">
    <cofactor evidence="1 19">
        <name>Mg(2+)</name>
        <dbReference type="ChEBI" id="CHEBI:18420"/>
    </cofactor>
</comment>
<evidence type="ECO:0000256" key="14">
    <source>
        <dbReference type="ARBA" id="ARBA00025228"/>
    </source>
</evidence>
<evidence type="ECO:0000256" key="11">
    <source>
        <dbReference type="ARBA" id="ARBA00022842"/>
    </source>
</evidence>
<comment type="subcellular location">
    <subcellularLocation>
        <location evidence="2 19">Cell membrane</location>
        <topology evidence="2 19">Multi-pass membrane protein</topology>
    </subcellularLocation>
</comment>
<evidence type="ECO:0000256" key="2">
    <source>
        <dbReference type="ARBA" id="ARBA00004651"/>
    </source>
</evidence>
<feature type="transmembrane region" description="Helical" evidence="19">
    <location>
        <begin position="34"/>
        <end position="54"/>
    </location>
</feature>
<feature type="transmembrane region" description="Helical" evidence="19">
    <location>
        <begin position="138"/>
        <end position="160"/>
    </location>
</feature>
<proteinExistence type="inferred from homology"/>
<organism evidence="20 21">
    <name type="scientific">Roseovarius atlanticus</name>
    <dbReference type="NCBI Taxonomy" id="1641875"/>
    <lineage>
        <taxon>Bacteria</taxon>
        <taxon>Pseudomonadati</taxon>
        <taxon>Pseudomonadota</taxon>
        <taxon>Alphaproteobacteria</taxon>
        <taxon>Rhodobacterales</taxon>
        <taxon>Roseobacteraceae</taxon>
        <taxon>Roseovarius</taxon>
    </lineage>
</organism>
<evidence type="ECO:0000256" key="18">
    <source>
        <dbReference type="ARBA" id="ARBA00049504"/>
    </source>
</evidence>
<dbReference type="PANTHER" id="PTHR34148:SF1">
    <property type="entry name" value="ADENOSYLCOBINAMIDE-GDP RIBAZOLETRANSFERASE"/>
    <property type="match status" value="1"/>
</dbReference>
<comment type="catalytic activity">
    <reaction evidence="17 19">
        <text>alpha-ribazole + adenosylcob(III)inamide-GDP = adenosylcob(III)alamin + GMP + H(+)</text>
        <dbReference type="Rhea" id="RHEA:16049"/>
        <dbReference type="ChEBI" id="CHEBI:10329"/>
        <dbReference type="ChEBI" id="CHEBI:15378"/>
        <dbReference type="ChEBI" id="CHEBI:18408"/>
        <dbReference type="ChEBI" id="CHEBI:58115"/>
        <dbReference type="ChEBI" id="CHEBI:60487"/>
        <dbReference type="EC" id="2.7.8.26"/>
    </reaction>
</comment>
<keyword evidence="9 19" id="KW-0808">Transferase</keyword>
<evidence type="ECO:0000256" key="1">
    <source>
        <dbReference type="ARBA" id="ARBA00001946"/>
    </source>
</evidence>
<keyword evidence="21" id="KW-1185">Reference proteome</keyword>
<gene>
    <name evidence="19" type="primary">cobS</name>
    <name evidence="20" type="ORF">XM53_14095</name>
</gene>
<dbReference type="Proteomes" id="UP000051295">
    <property type="component" value="Unassembled WGS sequence"/>
</dbReference>
<dbReference type="InterPro" id="IPR003805">
    <property type="entry name" value="CobS"/>
</dbReference>
<dbReference type="UniPathway" id="UPA00148">
    <property type="reaction ID" value="UER00238"/>
</dbReference>
<comment type="similarity">
    <text evidence="4 19">Belongs to the CobS family.</text>
</comment>
<dbReference type="EMBL" id="LAXJ01000016">
    <property type="protein sequence ID" value="KRS11826.1"/>
    <property type="molecule type" value="Genomic_DNA"/>
</dbReference>
<evidence type="ECO:0000256" key="12">
    <source>
        <dbReference type="ARBA" id="ARBA00022989"/>
    </source>
</evidence>
<accession>A0A0T5NS99</accession>
<feature type="transmembrane region" description="Helical" evidence="19">
    <location>
        <begin position="66"/>
        <end position="91"/>
    </location>
</feature>
<dbReference type="OrthoDB" id="9794626at2"/>
<keyword evidence="10 19" id="KW-0812">Transmembrane</keyword>
<name>A0A0T5NS99_9RHOB</name>
<evidence type="ECO:0000256" key="16">
    <source>
        <dbReference type="ARBA" id="ARBA00032853"/>
    </source>
</evidence>
<evidence type="ECO:0000256" key="8">
    <source>
        <dbReference type="ARBA" id="ARBA00022573"/>
    </source>
</evidence>
<comment type="pathway">
    <text evidence="3 19">Cofactor biosynthesis; adenosylcobalamin biosynthesis; adenosylcobalamin from cob(II)yrinate a,c-diamide: step 7/7.</text>
</comment>
<dbReference type="GO" id="GO:0005886">
    <property type="term" value="C:plasma membrane"/>
    <property type="evidence" value="ECO:0007669"/>
    <property type="project" value="UniProtKB-SubCell"/>
</dbReference>
<dbReference type="GO" id="GO:0009236">
    <property type="term" value="P:cobalamin biosynthetic process"/>
    <property type="evidence" value="ECO:0007669"/>
    <property type="project" value="UniProtKB-UniRule"/>
</dbReference>
<evidence type="ECO:0000256" key="3">
    <source>
        <dbReference type="ARBA" id="ARBA00004663"/>
    </source>
</evidence>
<keyword evidence="11 19" id="KW-0460">Magnesium</keyword>
<dbReference type="HAMAP" id="MF_00719">
    <property type="entry name" value="CobS"/>
    <property type="match status" value="1"/>
</dbReference>
<sequence length="241" mass="24669">MNLRARVAELQLAVMLLTRLPAGRTGDDPPTMLAARWAFVPVGAIVGALTWLVFSLADAVGASEQISALLALGAMVLVTGALHFDGLADFADGHGGGRDKAHALEIMRDSRIGSYGVVAVGLIAALWAVSVADADAGFWAFVGAAMLSRAAMVAVQESLVPARADGLGRSAAGRSKAARGVLVAAAVVALLFSPWALLACALVTFAIGWLAWRKIGGQTGDVLGAVQLVSETAIWVALACL</sequence>
<keyword evidence="12 19" id="KW-1133">Transmembrane helix</keyword>
<keyword evidence="7 19" id="KW-1003">Cell membrane</keyword>